<protein>
    <submittedName>
        <fullName evidence="1">Uncharacterized protein</fullName>
    </submittedName>
</protein>
<organism evidence="1 2">
    <name type="scientific">Streptomyces nymphaeiformis</name>
    <dbReference type="NCBI Taxonomy" id="2663842"/>
    <lineage>
        <taxon>Bacteria</taxon>
        <taxon>Bacillati</taxon>
        <taxon>Actinomycetota</taxon>
        <taxon>Actinomycetes</taxon>
        <taxon>Kitasatosporales</taxon>
        <taxon>Streptomycetaceae</taxon>
        <taxon>Streptomyces</taxon>
    </lineage>
</organism>
<dbReference type="Proteomes" id="UP000582643">
    <property type="component" value="Unassembled WGS sequence"/>
</dbReference>
<dbReference type="AlphaFoldDB" id="A0A7W7XEG3"/>
<evidence type="ECO:0000313" key="2">
    <source>
        <dbReference type="Proteomes" id="UP000582643"/>
    </source>
</evidence>
<name>A0A7W7XEG3_9ACTN</name>
<gene>
    <name evidence="1" type="ORF">GGE06_006062</name>
</gene>
<proteinExistence type="predicted"/>
<comment type="caution">
    <text evidence="1">The sequence shown here is derived from an EMBL/GenBank/DDBJ whole genome shotgun (WGS) entry which is preliminary data.</text>
</comment>
<dbReference type="EMBL" id="JACHJY010000009">
    <property type="protein sequence ID" value="MBB4985112.1"/>
    <property type="molecule type" value="Genomic_DNA"/>
</dbReference>
<keyword evidence="2" id="KW-1185">Reference proteome</keyword>
<reference evidence="1 2" key="1">
    <citation type="submission" date="2020-08" db="EMBL/GenBank/DDBJ databases">
        <title>Genomic Encyclopedia of Type Strains, Phase III (KMG-III): the genomes of soil and plant-associated and newly described type strains.</title>
        <authorList>
            <person name="Whitman W."/>
        </authorList>
    </citation>
    <scope>NUCLEOTIDE SEQUENCE [LARGE SCALE GENOMIC DNA]</scope>
    <source>
        <strain evidence="1 2">SFB5A</strain>
    </source>
</reference>
<evidence type="ECO:0000313" key="1">
    <source>
        <dbReference type="EMBL" id="MBB4985112.1"/>
    </source>
</evidence>
<accession>A0A7W7XEG3</accession>
<sequence length="92" mass="10276">MDEILLQFDDVLHVARARVGDRSLSHEEYLLLQSVNGHADAVSAGPESIWTDLALEEAVEWRELRAAARVAKATLERSWSQDFDNSPKSLDG</sequence>